<dbReference type="AlphaFoldDB" id="A0ABD3RBM9"/>
<feature type="compositionally biased region" description="Polar residues" evidence="1">
    <location>
        <begin position="141"/>
        <end position="160"/>
    </location>
</feature>
<organism evidence="3 4">
    <name type="scientific">Cyclostephanos tholiformis</name>
    <dbReference type="NCBI Taxonomy" id="382380"/>
    <lineage>
        <taxon>Eukaryota</taxon>
        <taxon>Sar</taxon>
        <taxon>Stramenopiles</taxon>
        <taxon>Ochrophyta</taxon>
        <taxon>Bacillariophyta</taxon>
        <taxon>Coscinodiscophyceae</taxon>
        <taxon>Thalassiosirophycidae</taxon>
        <taxon>Stephanodiscales</taxon>
        <taxon>Stephanodiscaceae</taxon>
        <taxon>Cyclostephanos</taxon>
    </lineage>
</organism>
<evidence type="ECO:0000313" key="4">
    <source>
        <dbReference type="Proteomes" id="UP001530377"/>
    </source>
</evidence>
<evidence type="ECO:0000256" key="2">
    <source>
        <dbReference type="SAM" id="SignalP"/>
    </source>
</evidence>
<evidence type="ECO:0000313" key="3">
    <source>
        <dbReference type="EMBL" id="KAL3810223.1"/>
    </source>
</evidence>
<keyword evidence="4" id="KW-1185">Reference proteome</keyword>
<protein>
    <submittedName>
        <fullName evidence="3">Uncharacterized protein</fullName>
    </submittedName>
</protein>
<feature type="signal peptide" evidence="2">
    <location>
        <begin position="1"/>
        <end position="20"/>
    </location>
</feature>
<feature type="region of interest" description="Disordered" evidence="1">
    <location>
        <begin position="141"/>
        <end position="163"/>
    </location>
</feature>
<keyword evidence="2" id="KW-0732">Signal</keyword>
<feature type="chain" id="PRO_5044892553" evidence="2">
    <location>
        <begin position="21"/>
        <end position="240"/>
    </location>
</feature>
<dbReference type="Proteomes" id="UP001530377">
    <property type="component" value="Unassembled WGS sequence"/>
</dbReference>
<dbReference type="EMBL" id="JALLPB020000346">
    <property type="protein sequence ID" value="KAL3810223.1"/>
    <property type="molecule type" value="Genomic_DNA"/>
</dbReference>
<reference evidence="3 4" key="1">
    <citation type="submission" date="2024-10" db="EMBL/GenBank/DDBJ databases">
        <title>Updated reference genomes for cyclostephanoid diatoms.</title>
        <authorList>
            <person name="Roberts W.R."/>
            <person name="Alverson A.J."/>
        </authorList>
    </citation>
    <scope>NUCLEOTIDE SEQUENCE [LARGE SCALE GENOMIC DNA]</scope>
    <source>
        <strain evidence="3 4">AJA228-03</strain>
    </source>
</reference>
<gene>
    <name evidence="3" type="ORF">ACHAXA_006363</name>
</gene>
<proteinExistence type="predicted"/>
<accession>A0ABD3RBM9</accession>
<sequence>MRTPIRGLIVSSFLVGRINAVQDNSCSVCPDGISVIYCIMAPCEFGDFSKCDELIDDAKFLEAGSDDCRRAEIDAYYCCNTCHCGIVDPATGECPPMNEDCDQYAPTPAPTEDVSQLPTAVDDSTLSPTLLEASISSLPTIEATPTSSPANMTSLPTRKPTQIPMAVDGSTLEPTLLEVIITSLPTIQGTPTPNPVNMTSLPTRKPTQIPISNGNGGRTAQAAGWMVSFLGVAFLFGVSY</sequence>
<evidence type="ECO:0000256" key="1">
    <source>
        <dbReference type="SAM" id="MobiDB-lite"/>
    </source>
</evidence>
<comment type="caution">
    <text evidence="3">The sequence shown here is derived from an EMBL/GenBank/DDBJ whole genome shotgun (WGS) entry which is preliminary data.</text>
</comment>
<name>A0ABD3RBM9_9STRA</name>